<evidence type="ECO:0000256" key="5">
    <source>
        <dbReference type="ARBA" id="ARBA00012393"/>
    </source>
</evidence>
<dbReference type="InterPro" id="IPR023468">
    <property type="entry name" value="Riboflavin_kinase"/>
</dbReference>
<evidence type="ECO:0000256" key="1">
    <source>
        <dbReference type="ARBA" id="ARBA00004726"/>
    </source>
</evidence>
<evidence type="ECO:0000256" key="9">
    <source>
        <dbReference type="ARBA" id="ARBA00022679"/>
    </source>
</evidence>
<evidence type="ECO:0000256" key="3">
    <source>
        <dbReference type="ARBA" id="ARBA00010214"/>
    </source>
</evidence>
<evidence type="ECO:0000256" key="16">
    <source>
        <dbReference type="ARBA" id="ARBA00047880"/>
    </source>
</evidence>
<dbReference type="OrthoDB" id="9803667at2"/>
<dbReference type="GO" id="GO:0005524">
    <property type="term" value="F:ATP binding"/>
    <property type="evidence" value="ECO:0007669"/>
    <property type="project" value="UniProtKB-KW"/>
</dbReference>
<dbReference type="NCBIfam" id="NF004160">
    <property type="entry name" value="PRK05627.1-3"/>
    <property type="match status" value="1"/>
</dbReference>
<evidence type="ECO:0000256" key="12">
    <source>
        <dbReference type="ARBA" id="ARBA00022777"/>
    </source>
</evidence>
<dbReference type="NCBIfam" id="TIGR00083">
    <property type="entry name" value="ribF"/>
    <property type="match status" value="1"/>
</dbReference>
<feature type="domain" description="Riboflavin kinase" evidence="19">
    <location>
        <begin position="192"/>
        <end position="358"/>
    </location>
</feature>
<dbReference type="CDD" id="cd02064">
    <property type="entry name" value="FAD_synthetase_N"/>
    <property type="match status" value="1"/>
</dbReference>
<keyword evidence="14" id="KW-0067">ATP-binding</keyword>
<dbReference type="Gene3D" id="3.40.50.620">
    <property type="entry name" value="HUPs"/>
    <property type="match status" value="1"/>
</dbReference>
<dbReference type="AlphaFoldDB" id="A0A9X5E5T7"/>
<evidence type="ECO:0000256" key="13">
    <source>
        <dbReference type="ARBA" id="ARBA00022827"/>
    </source>
</evidence>
<reference evidence="20 21" key="1">
    <citation type="journal article" date="2015" name="Genome Announc.">
        <title>Draft Genome Sequence of the Terrestrial Cyanobacterium Scytonema millei VB511283, Isolated from Eastern India.</title>
        <authorList>
            <person name="Sen D."/>
            <person name="Chandrababunaidu M.M."/>
            <person name="Singh D."/>
            <person name="Sanghi N."/>
            <person name="Ghorai A."/>
            <person name="Mishra G.P."/>
            <person name="Madduluri M."/>
            <person name="Adhikary S.P."/>
            <person name="Tripathy S."/>
        </authorList>
    </citation>
    <scope>NUCLEOTIDE SEQUENCE [LARGE SCALE GENOMIC DNA]</scope>
    <source>
        <strain evidence="20 21">VB511283</strain>
    </source>
</reference>
<keyword evidence="21" id="KW-1185">Reference proteome</keyword>
<keyword evidence="7" id="KW-0285">Flavoprotein</keyword>
<evidence type="ECO:0000256" key="7">
    <source>
        <dbReference type="ARBA" id="ARBA00022630"/>
    </source>
</evidence>
<evidence type="ECO:0000256" key="18">
    <source>
        <dbReference type="SAM" id="MobiDB-lite"/>
    </source>
</evidence>
<dbReference type="RefSeq" id="WP_039714244.1">
    <property type="nucleotide sequence ID" value="NZ_JTJC03000003.1"/>
</dbReference>
<dbReference type="Gene3D" id="2.40.30.30">
    <property type="entry name" value="Riboflavin kinase-like"/>
    <property type="match status" value="1"/>
</dbReference>
<protein>
    <recommendedName>
        <fullName evidence="6">Bifunctional riboflavin kinase/FMN adenylyltransferase</fullName>
        <ecNumber evidence="4">2.7.1.26</ecNumber>
        <ecNumber evidence="5">2.7.7.2</ecNumber>
    </recommendedName>
</protein>
<dbReference type="InterPro" id="IPR015864">
    <property type="entry name" value="FAD_synthase"/>
</dbReference>
<dbReference type="GO" id="GO:0009231">
    <property type="term" value="P:riboflavin biosynthetic process"/>
    <property type="evidence" value="ECO:0007669"/>
    <property type="project" value="InterPro"/>
</dbReference>
<keyword evidence="8" id="KW-0288">FMN</keyword>
<keyword evidence="10 20" id="KW-0548">Nucleotidyltransferase</keyword>
<name>A0A9X5E5T7_9CYAN</name>
<dbReference type="FunFam" id="3.40.50.620:FF:000021">
    <property type="entry name" value="Riboflavin biosynthesis protein"/>
    <property type="match status" value="1"/>
</dbReference>
<evidence type="ECO:0000256" key="15">
    <source>
        <dbReference type="ARBA" id="ARBA00023268"/>
    </source>
</evidence>
<keyword evidence="11" id="KW-0547">Nucleotide-binding</keyword>
<evidence type="ECO:0000256" key="2">
    <source>
        <dbReference type="ARBA" id="ARBA00005201"/>
    </source>
</evidence>
<dbReference type="GO" id="GO:0003919">
    <property type="term" value="F:FMN adenylyltransferase activity"/>
    <property type="evidence" value="ECO:0007669"/>
    <property type="project" value="UniProtKB-EC"/>
</dbReference>
<dbReference type="GO" id="GO:0008531">
    <property type="term" value="F:riboflavin kinase activity"/>
    <property type="evidence" value="ECO:0007669"/>
    <property type="project" value="UniProtKB-EC"/>
</dbReference>
<evidence type="ECO:0000256" key="6">
    <source>
        <dbReference type="ARBA" id="ARBA00018483"/>
    </source>
</evidence>
<gene>
    <name evidence="20" type="ORF">QH73_0012485</name>
</gene>
<keyword evidence="13" id="KW-0274">FAD</keyword>
<dbReference type="SUPFAM" id="SSF82114">
    <property type="entry name" value="Riboflavin kinase-like"/>
    <property type="match status" value="1"/>
</dbReference>
<comment type="catalytic activity">
    <reaction evidence="17">
        <text>FMN + ATP + H(+) = FAD + diphosphate</text>
        <dbReference type="Rhea" id="RHEA:17237"/>
        <dbReference type="ChEBI" id="CHEBI:15378"/>
        <dbReference type="ChEBI" id="CHEBI:30616"/>
        <dbReference type="ChEBI" id="CHEBI:33019"/>
        <dbReference type="ChEBI" id="CHEBI:57692"/>
        <dbReference type="ChEBI" id="CHEBI:58210"/>
        <dbReference type="EC" id="2.7.7.2"/>
    </reaction>
</comment>
<dbReference type="Pfam" id="PF01687">
    <property type="entry name" value="Flavokinase"/>
    <property type="match status" value="1"/>
</dbReference>
<keyword evidence="9 20" id="KW-0808">Transferase</keyword>
<evidence type="ECO:0000256" key="14">
    <source>
        <dbReference type="ARBA" id="ARBA00022840"/>
    </source>
</evidence>
<feature type="region of interest" description="Disordered" evidence="18">
    <location>
        <begin position="248"/>
        <end position="267"/>
    </location>
</feature>
<keyword evidence="15" id="KW-0511">Multifunctional enzyme</keyword>
<organism evidence="20 21">
    <name type="scientific">Scytonema millei VB511283</name>
    <dbReference type="NCBI Taxonomy" id="1245923"/>
    <lineage>
        <taxon>Bacteria</taxon>
        <taxon>Bacillati</taxon>
        <taxon>Cyanobacteriota</taxon>
        <taxon>Cyanophyceae</taxon>
        <taxon>Nostocales</taxon>
        <taxon>Scytonemataceae</taxon>
        <taxon>Scytonema</taxon>
    </lineage>
</organism>
<evidence type="ECO:0000256" key="17">
    <source>
        <dbReference type="ARBA" id="ARBA00049494"/>
    </source>
</evidence>
<dbReference type="SUPFAM" id="SSF52374">
    <property type="entry name" value="Nucleotidylyl transferase"/>
    <property type="match status" value="1"/>
</dbReference>
<accession>A0A9X5E5T7</accession>
<dbReference type="PANTHER" id="PTHR22749:SF6">
    <property type="entry name" value="RIBOFLAVIN KINASE"/>
    <property type="match status" value="1"/>
</dbReference>
<dbReference type="SMART" id="SM00904">
    <property type="entry name" value="Flavokinase"/>
    <property type="match status" value="1"/>
</dbReference>
<dbReference type="EC" id="2.7.1.26" evidence="4"/>
<evidence type="ECO:0000256" key="4">
    <source>
        <dbReference type="ARBA" id="ARBA00012105"/>
    </source>
</evidence>
<evidence type="ECO:0000256" key="8">
    <source>
        <dbReference type="ARBA" id="ARBA00022643"/>
    </source>
</evidence>
<comment type="catalytic activity">
    <reaction evidence="16">
        <text>riboflavin + ATP = FMN + ADP + H(+)</text>
        <dbReference type="Rhea" id="RHEA:14357"/>
        <dbReference type="ChEBI" id="CHEBI:15378"/>
        <dbReference type="ChEBI" id="CHEBI:30616"/>
        <dbReference type="ChEBI" id="CHEBI:57986"/>
        <dbReference type="ChEBI" id="CHEBI:58210"/>
        <dbReference type="ChEBI" id="CHEBI:456216"/>
        <dbReference type="EC" id="2.7.1.26"/>
    </reaction>
</comment>
<proteinExistence type="inferred from homology"/>
<evidence type="ECO:0000259" key="19">
    <source>
        <dbReference type="SMART" id="SM00904"/>
    </source>
</evidence>
<dbReference type="InterPro" id="IPR002606">
    <property type="entry name" value="Riboflavin_kinase_bac"/>
</dbReference>
<dbReference type="InterPro" id="IPR015865">
    <property type="entry name" value="Riboflavin_kinase_bac/euk"/>
</dbReference>
<dbReference type="EMBL" id="JTJC03000003">
    <property type="protein sequence ID" value="NHC35466.1"/>
    <property type="molecule type" value="Genomic_DNA"/>
</dbReference>
<evidence type="ECO:0000256" key="11">
    <source>
        <dbReference type="ARBA" id="ARBA00022741"/>
    </source>
</evidence>
<evidence type="ECO:0000313" key="20">
    <source>
        <dbReference type="EMBL" id="NHC35466.1"/>
    </source>
</evidence>
<sequence>MWITESTTNALTPTAVALGNFDGLHRGHQQVIQPVVSFGREQGAGSREQGEVNNFTHHSTVVTFNPHPQEFFSGQSRQLLTPLPEKVKQLSSWGIEQLVLLPFNRELAALSPEDFVEQILVQQLQAKTISIGQDFRFGKQRSGTATDLQAIAARFGIPVAILPNYNCEGERISSSAIRQALTEGNVKRAELLLARPYTLQGKVVKGQQLGRTIGFPTANIQLPENKFLPRLGVYAVRVLIEDERVDGQGRQRQGGYGSAEEAEGATQNSKLKINSEFRIPNSEFGIAVGVMNLGYRPTVNGIGLTVEVHLFDWSGDLYGKAIAVQLEEFIRPEKKFASLDELKAQIAVDSAKARILLTPKYTTDNSH</sequence>
<comment type="pathway">
    <text evidence="1">Cofactor biosynthesis; FAD biosynthesis; FAD from FMN: step 1/1.</text>
</comment>
<keyword evidence="12 20" id="KW-0418">Kinase</keyword>
<comment type="caution">
    <text evidence="20">The sequence shown here is derived from an EMBL/GenBank/DDBJ whole genome shotgun (WGS) entry which is preliminary data.</text>
</comment>
<comment type="similarity">
    <text evidence="3">Belongs to the RibF family.</text>
</comment>
<dbReference type="GO" id="GO:0009398">
    <property type="term" value="P:FMN biosynthetic process"/>
    <property type="evidence" value="ECO:0007669"/>
    <property type="project" value="TreeGrafter"/>
</dbReference>
<dbReference type="Proteomes" id="UP000031532">
    <property type="component" value="Unassembled WGS sequence"/>
</dbReference>
<dbReference type="InterPro" id="IPR023465">
    <property type="entry name" value="Riboflavin_kinase_dom_sf"/>
</dbReference>
<evidence type="ECO:0000256" key="10">
    <source>
        <dbReference type="ARBA" id="ARBA00022695"/>
    </source>
</evidence>
<evidence type="ECO:0000313" key="21">
    <source>
        <dbReference type="Proteomes" id="UP000031532"/>
    </source>
</evidence>
<comment type="pathway">
    <text evidence="2">Cofactor biosynthesis; FMN biosynthesis; FMN from riboflavin (ATP route): step 1/1.</text>
</comment>
<dbReference type="EC" id="2.7.7.2" evidence="5"/>
<dbReference type="PANTHER" id="PTHR22749">
    <property type="entry name" value="RIBOFLAVIN KINASE/FMN ADENYLYLTRANSFERASE"/>
    <property type="match status" value="1"/>
</dbReference>
<dbReference type="Pfam" id="PF06574">
    <property type="entry name" value="FAD_syn"/>
    <property type="match status" value="1"/>
</dbReference>
<dbReference type="InterPro" id="IPR014729">
    <property type="entry name" value="Rossmann-like_a/b/a_fold"/>
</dbReference>